<dbReference type="GO" id="GO:0005634">
    <property type="term" value="C:nucleus"/>
    <property type="evidence" value="ECO:0007669"/>
    <property type="project" value="UniProtKB-SubCell"/>
</dbReference>
<gene>
    <name evidence="8" type="ORF">DVH24_040124</name>
</gene>
<dbReference type="SUPFAM" id="SSF55455">
    <property type="entry name" value="SRF-like"/>
    <property type="match status" value="1"/>
</dbReference>
<evidence type="ECO:0000256" key="1">
    <source>
        <dbReference type="ARBA" id="ARBA00004123"/>
    </source>
</evidence>
<dbReference type="InterPro" id="IPR036879">
    <property type="entry name" value="TF_MADSbox_sf"/>
</dbReference>
<dbReference type="Gene3D" id="3.40.1810.10">
    <property type="entry name" value="Transcription factor, MADS-box"/>
    <property type="match status" value="1"/>
</dbReference>
<dbReference type="AlphaFoldDB" id="A0A498IN38"/>
<feature type="coiled-coil region" evidence="6">
    <location>
        <begin position="125"/>
        <end position="156"/>
    </location>
</feature>
<dbReference type="GO" id="GO:0000978">
    <property type="term" value="F:RNA polymerase II cis-regulatory region sequence-specific DNA binding"/>
    <property type="evidence" value="ECO:0007669"/>
    <property type="project" value="TreeGrafter"/>
</dbReference>
<dbReference type="Proteomes" id="UP000290289">
    <property type="component" value="Chromosome 11"/>
</dbReference>
<proteinExistence type="predicted"/>
<dbReference type="EMBL" id="RDQH01000337">
    <property type="protein sequence ID" value="RXH84776.1"/>
    <property type="molecule type" value="Genomic_DNA"/>
</dbReference>
<evidence type="ECO:0000313" key="9">
    <source>
        <dbReference type="Proteomes" id="UP000290289"/>
    </source>
</evidence>
<evidence type="ECO:0000256" key="2">
    <source>
        <dbReference type="ARBA" id="ARBA00023015"/>
    </source>
</evidence>
<name>A0A498IN38_MALDO</name>
<dbReference type="InterPro" id="IPR002100">
    <property type="entry name" value="TF_MADSbox"/>
</dbReference>
<keyword evidence="6" id="KW-0175">Coiled coil</keyword>
<keyword evidence="9" id="KW-1185">Reference proteome</keyword>
<keyword evidence="5" id="KW-0539">Nucleus</keyword>
<dbReference type="PANTHER" id="PTHR11945:SF629">
    <property type="entry name" value="OS02G0164450 PROTEIN"/>
    <property type="match status" value="1"/>
</dbReference>
<dbReference type="PANTHER" id="PTHR11945">
    <property type="entry name" value="MADS BOX PROTEIN"/>
    <property type="match status" value="1"/>
</dbReference>
<dbReference type="PROSITE" id="PS50066">
    <property type="entry name" value="MADS_BOX_2"/>
    <property type="match status" value="1"/>
</dbReference>
<keyword evidence="2" id="KW-0805">Transcription regulation</keyword>
<evidence type="ECO:0000256" key="5">
    <source>
        <dbReference type="ARBA" id="ARBA00023242"/>
    </source>
</evidence>
<reference evidence="8 9" key="1">
    <citation type="submission" date="2018-10" db="EMBL/GenBank/DDBJ databases">
        <title>A high-quality apple genome assembly.</title>
        <authorList>
            <person name="Hu J."/>
        </authorList>
    </citation>
    <scope>NUCLEOTIDE SEQUENCE [LARGE SCALE GENOMIC DNA]</scope>
    <source>
        <strain evidence="9">cv. HFTH1</strain>
        <tissue evidence="8">Young leaf</tissue>
    </source>
</reference>
<evidence type="ECO:0000256" key="6">
    <source>
        <dbReference type="SAM" id="Coils"/>
    </source>
</evidence>
<evidence type="ECO:0000313" key="8">
    <source>
        <dbReference type="EMBL" id="RXH84776.1"/>
    </source>
</evidence>
<comment type="caution">
    <text evidence="8">The sequence shown here is derived from an EMBL/GenBank/DDBJ whole genome shotgun (WGS) entry which is preliminary data.</text>
</comment>
<feature type="domain" description="MADS-box" evidence="7">
    <location>
        <begin position="22"/>
        <end position="76"/>
    </location>
</feature>
<keyword evidence="4" id="KW-0804">Transcription</keyword>
<dbReference type="GO" id="GO:0000981">
    <property type="term" value="F:DNA-binding transcription factor activity, RNA polymerase II-specific"/>
    <property type="evidence" value="ECO:0007669"/>
    <property type="project" value="TreeGrafter"/>
</dbReference>
<sequence>MSRTRRVSPVIKLEPQEGVDPRVLRQKELNRKFVSFSKRRYGLFSKATDFCLKFDAQIAILVLSPAGRPYSFGHSSVDAVLNRYFKIAQVPSTSRVKVEQMRSSSSVKIEELASCSSSGVLTVDDQQQRDRIQELRNQLENQKKRKRENEIAEKEKVAKVKESIEKELQTCKIVEELVAFKQKYSVLLDNINKRLKKSPVNKRQCVSIKPQPKSEDHLWSNSSTLNFETGHHAVVDHEHPHYNNCSFQDVVNSQCVSIKPIVKSENISPPSSTINFEIDHHCHGNKGGGEGSVSQDKFLEDNNAQRISIRPLLISEDTQLNTTLTRVADDHHVSNGNGPFTWNAEDLENFLLRQDLEDIGGAVDQTRYSAMLNYFKGEDGNDPNGAIDVSPAEHVAFPATTAPFDPVGSSDFTQHNTADRAANRYSGYLEDIIHNPYSHQHTRFYFS</sequence>
<comment type="subcellular location">
    <subcellularLocation>
        <location evidence="1">Nucleus</location>
    </subcellularLocation>
</comment>
<evidence type="ECO:0000256" key="3">
    <source>
        <dbReference type="ARBA" id="ARBA00023125"/>
    </source>
</evidence>
<dbReference type="SMART" id="SM00432">
    <property type="entry name" value="MADS"/>
    <property type="match status" value="1"/>
</dbReference>
<organism evidence="8 9">
    <name type="scientific">Malus domestica</name>
    <name type="common">Apple</name>
    <name type="synonym">Pyrus malus</name>
    <dbReference type="NCBI Taxonomy" id="3750"/>
    <lineage>
        <taxon>Eukaryota</taxon>
        <taxon>Viridiplantae</taxon>
        <taxon>Streptophyta</taxon>
        <taxon>Embryophyta</taxon>
        <taxon>Tracheophyta</taxon>
        <taxon>Spermatophyta</taxon>
        <taxon>Magnoliopsida</taxon>
        <taxon>eudicotyledons</taxon>
        <taxon>Gunneridae</taxon>
        <taxon>Pentapetalae</taxon>
        <taxon>rosids</taxon>
        <taxon>fabids</taxon>
        <taxon>Rosales</taxon>
        <taxon>Rosaceae</taxon>
        <taxon>Amygdaloideae</taxon>
        <taxon>Maleae</taxon>
        <taxon>Malus</taxon>
    </lineage>
</organism>
<accession>A0A498IN38</accession>
<evidence type="ECO:0000259" key="7">
    <source>
        <dbReference type="PROSITE" id="PS50066"/>
    </source>
</evidence>
<keyword evidence="3" id="KW-0238">DNA-binding</keyword>
<protein>
    <recommendedName>
        <fullName evidence="7">MADS-box domain-containing protein</fullName>
    </recommendedName>
</protein>
<dbReference type="GO" id="GO:0046983">
    <property type="term" value="F:protein dimerization activity"/>
    <property type="evidence" value="ECO:0007669"/>
    <property type="project" value="InterPro"/>
</dbReference>
<dbReference type="Pfam" id="PF00319">
    <property type="entry name" value="SRF-TF"/>
    <property type="match status" value="1"/>
</dbReference>
<evidence type="ECO:0000256" key="4">
    <source>
        <dbReference type="ARBA" id="ARBA00023163"/>
    </source>
</evidence>